<gene>
    <name evidence="2" type="ORF">CROQUDRAFT_671190</name>
</gene>
<keyword evidence="3" id="KW-1185">Reference proteome</keyword>
<proteinExistence type="predicted"/>
<feature type="region of interest" description="Disordered" evidence="1">
    <location>
        <begin position="1"/>
        <end position="44"/>
    </location>
</feature>
<dbReference type="AlphaFoldDB" id="A0A9P6NGE7"/>
<name>A0A9P6NGE7_9BASI</name>
<dbReference type="Proteomes" id="UP000886653">
    <property type="component" value="Unassembled WGS sequence"/>
</dbReference>
<organism evidence="2 3">
    <name type="scientific">Cronartium quercuum f. sp. fusiforme G11</name>
    <dbReference type="NCBI Taxonomy" id="708437"/>
    <lineage>
        <taxon>Eukaryota</taxon>
        <taxon>Fungi</taxon>
        <taxon>Dikarya</taxon>
        <taxon>Basidiomycota</taxon>
        <taxon>Pucciniomycotina</taxon>
        <taxon>Pucciniomycetes</taxon>
        <taxon>Pucciniales</taxon>
        <taxon>Coleosporiaceae</taxon>
        <taxon>Cronartium</taxon>
    </lineage>
</organism>
<accession>A0A9P6NGE7</accession>
<dbReference type="EMBL" id="MU167261">
    <property type="protein sequence ID" value="KAG0146445.1"/>
    <property type="molecule type" value="Genomic_DNA"/>
</dbReference>
<protein>
    <submittedName>
        <fullName evidence="2">Uncharacterized protein</fullName>
    </submittedName>
</protein>
<evidence type="ECO:0000313" key="2">
    <source>
        <dbReference type="EMBL" id="KAG0146445.1"/>
    </source>
</evidence>
<comment type="caution">
    <text evidence="2">The sequence shown here is derived from an EMBL/GenBank/DDBJ whole genome shotgun (WGS) entry which is preliminary data.</text>
</comment>
<reference evidence="2" key="1">
    <citation type="submission" date="2013-11" db="EMBL/GenBank/DDBJ databases">
        <title>Genome sequence of the fusiform rust pathogen reveals effectors for host alternation and coevolution with pine.</title>
        <authorList>
            <consortium name="DOE Joint Genome Institute"/>
            <person name="Smith K."/>
            <person name="Pendleton A."/>
            <person name="Kubisiak T."/>
            <person name="Anderson C."/>
            <person name="Salamov A."/>
            <person name="Aerts A."/>
            <person name="Riley R."/>
            <person name="Clum A."/>
            <person name="Lindquist E."/>
            <person name="Ence D."/>
            <person name="Campbell M."/>
            <person name="Kronenberg Z."/>
            <person name="Feau N."/>
            <person name="Dhillon B."/>
            <person name="Hamelin R."/>
            <person name="Burleigh J."/>
            <person name="Smith J."/>
            <person name="Yandell M."/>
            <person name="Nelson C."/>
            <person name="Grigoriev I."/>
            <person name="Davis J."/>
        </authorList>
    </citation>
    <scope>NUCLEOTIDE SEQUENCE</scope>
    <source>
        <strain evidence="2">G11</strain>
    </source>
</reference>
<evidence type="ECO:0000313" key="3">
    <source>
        <dbReference type="Proteomes" id="UP000886653"/>
    </source>
</evidence>
<sequence>MLSINHESNDDDHMRHALRSPSMTRPQPVLKPPGPTYQSTPPMSIPIQTENQVELQQVIEIGRPKEVVFHHQVYKDSGIILEKQEGSVLDHSEPTMRLKGGFIPIPLCPCCWPWPCGWCFCGIPC</sequence>
<evidence type="ECO:0000256" key="1">
    <source>
        <dbReference type="SAM" id="MobiDB-lite"/>
    </source>
</evidence>